<accession>A0A1M6PKQ3</accession>
<dbReference type="OrthoDB" id="1897626at2"/>
<dbReference type="RefSeq" id="WP_072888877.1">
    <property type="nucleotide sequence ID" value="NZ_FRAE01000032.1"/>
</dbReference>
<evidence type="ECO:0000313" key="1">
    <source>
        <dbReference type="EMBL" id="SHK08510.1"/>
    </source>
</evidence>
<reference evidence="2" key="1">
    <citation type="submission" date="2016-11" db="EMBL/GenBank/DDBJ databases">
        <authorList>
            <person name="Varghese N."/>
            <person name="Submissions S."/>
        </authorList>
    </citation>
    <scope>NUCLEOTIDE SEQUENCE [LARGE SCALE GENOMIC DNA]</scope>
    <source>
        <strain evidence="2">DSM 15518</strain>
    </source>
</reference>
<dbReference type="AlphaFoldDB" id="A0A1M6PKQ3"/>
<sequence>MYSLDEIRNSIKIYNYLQEHGELTINDDKELYEMYADDKVKDILRAYEDEVGVKIRKFDNTIYLIPNVENEFLGYKRSELKKAIFGRTDMKNIDFFLASYIIIYLITEFYSGKGMNAQIRDMIEIGEIDEKLTERFELLSNIEDKSLDYETKLAISDISKHWFTLLNEDNMTKVRTRRWYIYQVCSFLKKEKLINIQDETAILPTKKFNTLATNYFLDYERIEDINNIINLKTQEEGEI</sequence>
<dbReference type="Pfam" id="PF19539">
    <property type="entry name" value="DUF6063"/>
    <property type="match status" value="1"/>
</dbReference>
<name>A0A1M6PKQ3_9FIRM</name>
<proteinExistence type="predicted"/>
<gene>
    <name evidence="1" type="ORF">SAMN02744037_01588</name>
</gene>
<dbReference type="InterPro" id="IPR045707">
    <property type="entry name" value="DUF6063"/>
</dbReference>
<dbReference type="Proteomes" id="UP000242497">
    <property type="component" value="Unassembled WGS sequence"/>
</dbReference>
<dbReference type="EMBL" id="FRAE01000032">
    <property type="protein sequence ID" value="SHK08510.1"/>
    <property type="molecule type" value="Genomic_DNA"/>
</dbReference>
<evidence type="ECO:0000313" key="2">
    <source>
        <dbReference type="Proteomes" id="UP000242497"/>
    </source>
</evidence>
<organism evidence="1 2">
    <name type="scientific">Tepidibacter formicigenes DSM 15518</name>
    <dbReference type="NCBI Taxonomy" id="1123349"/>
    <lineage>
        <taxon>Bacteria</taxon>
        <taxon>Bacillati</taxon>
        <taxon>Bacillota</taxon>
        <taxon>Clostridia</taxon>
        <taxon>Peptostreptococcales</taxon>
        <taxon>Peptostreptococcaceae</taxon>
        <taxon>Tepidibacter</taxon>
    </lineage>
</organism>
<keyword evidence="2" id="KW-1185">Reference proteome</keyword>
<protein>
    <submittedName>
        <fullName evidence="1">Intein N-terminal splicing region</fullName>
    </submittedName>
</protein>
<dbReference type="STRING" id="1123349.SAMN02744037_01588"/>